<keyword evidence="2" id="KW-0186">Copper</keyword>
<evidence type="ECO:0000256" key="2">
    <source>
        <dbReference type="ARBA" id="ARBA00023008"/>
    </source>
</evidence>
<dbReference type="InterPro" id="IPR003782">
    <property type="entry name" value="SCO1/SenC"/>
</dbReference>
<comment type="caution">
    <text evidence="5">The sequence shown here is derived from an EMBL/GenBank/DDBJ whole genome shotgun (WGS) entry which is preliminary data.</text>
</comment>
<reference evidence="6" key="1">
    <citation type="journal article" date="2019" name="Int. J. Syst. Evol. Microbiol.">
        <title>The Global Catalogue of Microorganisms (GCM) 10K type strain sequencing project: providing services to taxonomists for standard genome sequencing and annotation.</title>
        <authorList>
            <consortium name="The Broad Institute Genomics Platform"/>
            <consortium name="The Broad Institute Genome Sequencing Center for Infectious Disease"/>
            <person name="Wu L."/>
            <person name="Ma J."/>
        </authorList>
    </citation>
    <scope>NUCLEOTIDE SEQUENCE [LARGE SCALE GENOMIC DNA]</scope>
    <source>
        <strain evidence="6">JCM 6307</strain>
    </source>
</reference>
<accession>A0ABP5YBA1</accession>
<dbReference type="SUPFAM" id="SSF52833">
    <property type="entry name" value="Thioredoxin-like"/>
    <property type="match status" value="1"/>
</dbReference>
<dbReference type="PROSITE" id="PS51352">
    <property type="entry name" value="THIOREDOXIN_2"/>
    <property type="match status" value="1"/>
</dbReference>
<protein>
    <submittedName>
        <fullName evidence="5">SCO family protein</fullName>
    </submittedName>
</protein>
<evidence type="ECO:0000313" key="6">
    <source>
        <dbReference type="Proteomes" id="UP001501358"/>
    </source>
</evidence>
<organism evidence="5 6">
    <name type="scientific">Streptomyces thermolineatus</name>
    <dbReference type="NCBI Taxonomy" id="44033"/>
    <lineage>
        <taxon>Bacteria</taxon>
        <taxon>Bacillati</taxon>
        <taxon>Actinomycetota</taxon>
        <taxon>Actinomycetes</taxon>
        <taxon>Kitasatosporales</taxon>
        <taxon>Streptomycetaceae</taxon>
        <taxon>Streptomyces</taxon>
    </lineage>
</organism>
<dbReference type="EMBL" id="BAAATA010000004">
    <property type="protein sequence ID" value="GAA2476528.1"/>
    <property type="molecule type" value="Genomic_DNA"/>
</dbReference>
<dbReference type="RefSeq" id="WP_344381945.1">
    <property type="nucleotide sequence ID" value="NZ_BAAATA010000004.1"/>
</dbReference>
<comment type="similarity">
    <text evidence="1">Belongs to the SCO1/2 family.</text>
</comment>
<keyword evidence="3" id="KW-0732">Signal</keyword>
<feature type="signal peptide" evidence="3">
    <location>
        <begin position="1"/>
        <end position="30"/>
    </location>
</feature>
<name>A0ABP5YBA1_9ACTN</name>
<evidence type="ECO:0000259" key="4">
    <source>
        <dbReference type="PROSITE" id="PS51352"/>
    </source>
</evidence>
<feature type="domain" description="Thioredoxin" evidence="4">
    <location>
        <begin position="60"/>
        <end position="225"/>
    </location>
</feature>
<dbReference type="Proteomes" id="UP001501358">
    <property type="component" value="Unassembled WGS sequence"/>
</dbReference>
<keyword evidence="6" id="KW-1185">Reference proteome</keyword>
<evidence type="ECO:0000256" key="1">
    <source>
        <dbReference type="ARBA" id="ARBA00010996"/>
    </source>
</evidence>
<dbReference type="Gene3D" id="3.40.30.10">
    <property type="entry name" value="Glutaredoxin"/>
    <property type="match status" value="1"/>
</dbReference>
<dbReference type="Pfam" id="PF02630">
    <property type="entry name" value="SCO1-SenC"/>
    <property type="match status" value="1"/>
</dbReference>
<sequence>MPSTTTGPRRSPLRLAAALVCAGALSLTLAACGGSGEDAGEPAVVVSTPASDSPYKGTSLGAPYDKPDVVLTDTDGEKYDLLKETAGRPTLLYFGYTHCPDVCPTTMGDIAIAKEKLSAKEQEELRVVFVTTDPERDTPEELRSWLDAFDSSFVGLTGSFDDIQKAARAVGVSVDAPEKEKDGTVTVDHGAQVLAYSPKDDKAHVIYTSGTTPEDFTHDLPLLLEGTEA</sequence>
<evidence type="ECO:0000313" key="5">
    <source>
        <dbReference type="EMBL" id="GAA2476528.1"/>
    </source>
</evidence>
<proteinExistence type="inferred from homology"/>
<gene>
    <name evidence="5" type="ORF">GCM10010406_10870</name>
</gene>
<evidence type="ECO:0000256" key="3">
    <source>
        <dbReference type="SAM" id="SignalP"/>
    </source>
</evidence>
<feature type="chain" id="PRO_5045392129" evidence="3">
    <location>
        <begin position="31"/>
        <end position="229"/>
    </location>
</feature>
<dbReference type="CDD" id="cd02968">
    <property type="entry name" value="SCO"/>
    <property type="match status" value="1"/>
</dbReference>
<dbReference type="InterPro" id="IPR013766">
    <property type="entry name" value="Thioredoxin_domain"/>
</dbReference>
<dbReference type="PANTHER" id="PTHR12151">
    <property type="entry name" value="ELECTRON TRANSPORT PROTIN SCO1/SENC FAMILY MEMBER"/>
    <property type="match status" value="1"/>
</dbReference>
<dbReference type="PANTHER" id="PTHR12151:SF25">
    <property type="entry name" value="LINALOOL DEHYDRATASE_ISOMERASE DOMAIN-CONTAINING PROTEIN"/>
    <property type="match status" value="1"/>
</dbReference>
<dbReference type="InterPro" id="IPR036249">
    <property type="entry name" value="Thioredoxin-like_sf"/>
</dbReference>